<name>A0AAD9RQ59_9HYME</name>
<protein>
    <submittedName>
        <fullName evidence="1">Uncharacterized protein</fullName>
    </submittedName>
</protein>
<gene>
    <name evidence="1" type="ORF">KPH14_009712</name>
</gene>
<reference evidence="1" key="2">
    <citation type="journal article" date="2023" name="Commun. Biol.">
        <title>Intrasexual cuticular hydrocarbon dimorphism in a wasp sheds light on hydrocarbon biosynthesis genes in Hymenoptera.</title>
        <authorList>
            <person name="Moris V.C."/>
            <person name="Podsiadlowski L."/>
            <person name="Martin S."/>
            <person name="Oeyen J.P."/>
            <person name="Donath A."/>
            <person name="Petersen M."/>
            <person name="Wilbrandt J."/>
            <person name="Misof B."/>
            <person name="Liedtke D."/>
            <person name="Thamm M."/>
            <person name="Scheiner R."/>
            <person name="Schmitt T."/>
            <person name="Niehuis O."/>
        </authorList>
    </citation>
    <scope>NUCLEOTIDE SEQUENCE</scope>
    <source>
        <strain evidence="1">GBR_01_08_01A</strain>
    </source>
</reference>
<sequence length="109" mass="12392">MCTNSLEFPVVVVEAGFDQYCGASTGCGLRYDEPMRSEPIGEPFVRSANRNVRKTNDLFHCLLRPRFLLVARLAEPPFGLCYFLEVSHDWFTGLLRSLNDTNSCRLLET</sequence>
<evidence type="ECO:0000313" key="1">
    <source>
        <dbReference type="EMBL" id="KAK2583814.1"/>
    </source>
</evidence>
<comment type="caution">
    <text evidence="1">The sequence shown here is derived from an EMBL/GenBank/DDBJ whole genome shotgun (WGS) entry which is preliminary data.</text>
</comment>
<accession>A0AAD9RQ59</accession>
<keyword evidence="2" id="KW-1185">Reference proteome</keyword>
<dbReference type="EMBL" id="JAIFRP010000030">
    <property type="protein sequence ID" value="KAK2583814.1"/>
    <property type="molecule type" value="Genomic_DNA"/>
</dbReference>
<reference evidence="1" key="1">
    <citation type="submission" date="2021-08" db="EMBL/GenBank/DDBJ databases">
        <authorList>
            <person name="Misof B."/>
            <person name="Oliver O."/>
            <person name="Podsiadlowski L."/>
            <person name="Donath A."/>
            <person name="Peters R."/>
            <person name="Mayer C."/>
            <person name="Rust J."/>
            <person name="Gunkel S."/>
            <person name="Lesny P."/>
            <person name="Martin S."/>
            <person name="Oeyen J.P."/>
            <person name="Petersen M."/>
            <person name="Panagiotis P."/>
            <person name="Wilbrandt J."/>
            <person name="Tanja T."/>
        </authorList>
    </citation>
    <scope>NUCLEOTIDE SEQUENCE</scope>
    <source>
        <strain evidence="1">GBR_01_08_01A</strain>
        <tissue evidence="1">Thorax + abdomen</tissue>
    </source>
</reference>
<evidence type="ECO:0000313" key="2">
    <source>
        <dbReference type="Proteomes" id="UP001258017"/>
    </source>
</evidence>
<dbReference type="Proteomes" id="UP001258017">
    <property type="component" value="Unassembled WGS sequence"/>
</dbReference>
<proteinExistence type="predicted"/>
<organism evidence="1 2">
    <name type="scientific">Odynerus spinipes</name>
    <dbReference type="NCBI Taxonomy" id="1348599"/>
    <lineage>
        <taxon>Eukaryota</taxon>
        <taxon>Metazoa</taxon>
        <taxon>Ecdysozoa</taxon>
        <taxon>Arthropoda</taxon>
        <taxon>Hexapoda</taxon>
        <taxon>Insecta</taxon>
        <taxon>Pterygota</taxon>
        <taxon>Neoptera</taxon>
        <taxon>Endopterygota</taxon>
        <taxon>Hymenoptera</taxon>
        <taxon>Apocrita</taxon>
        <taxon>Aculeata</taxon>
        <taxon>Vespoidea</taxon>
        <taxon>Vespidae</taxon>
        <taxon>Eumeninae</taxon>
        <taxon>Odynerus</taxon>
    </lineage>
</organism>
<dbReference type="AlphaFoldDB" id="A0AAD9RQ59"/>